<dbReference type="SUPFAM" id="SSF51735">
    <property type="entry name" value="NAD(P)-binding Rossmann-fold domains"/>
    <property type="match status" value="1"/>
</dbReference>
<dbReference type="InterPro" id="IPR036291">
    <property type="entry name" value="NAD(P)-bd_dom_sf"/>
</dbReference>
<sequence length="301" mass="32931">MESPFKVDIVKGKVALITGGGSGIGFEITKEFGKHGAFAAIMGRRKSVLDSAVSSLRSLGIQAIGFEEDVRKQEDATRVFDATFEHFGRIDILVNAAAGNFLVPAEDLSPNGFKTVMDIDTVGTFRMCHAVLKYIKKRSRKGDIWWWNHPEHKRHFALHSNLVSNPCIRSQAIDAMTRSLALEWGTDHDIRVNGIAPGPIGGTPGLSKLDPSEMKNNQSGTPLHQFITGEKWDIAMAGLYLASDAAKHINGAILVVDGGDWFNRAPHVSREAVKEMCRTVEKRSRANAPSPESGVPTRSKM</sequence>
<dbReference type="GO" id="GO:0009062">
    <property type="term" value="P:fatty acid catabolic process"/>
    <property type="evidence" value="ECO:0007669"/>
    <property type="project" value="InterPro"/>
</dbReference>
<evidence type="ECO:0000256" key="1">
    <source>
        <dbReference type="ARBA" id="ARBA00022857"/>
    </source>
</evidence>
<evidence type="ECO:0000256" key="2">
    <source>
        <dbReference type="ARBA" id="ARBA00023002"/>
    </source>
</evidence>
<dbReference type="AlphaFoldDB" id="A0A4Y7IGQ2"/>
<keyword evidence="2" id="KW-0560">Oxidoreductase</keyword>
<evidence type="ECO:0000256" key="3">
    <source>
        <dbReference type="ARBA" id="ARBA00026117"/>
    </source>
</evidence>
<dbReference type="GO" id="GO:0005777">
    <property type="term" value="C:peroxisome"/>
    <property type="evidence" value="ECO:0007669"/>
    <property type="project" value="TreeGrafter"/>
</dbReference>
<evidence type="ECO:0000313" key="7">
    <source>
        <dbReference type="EMBL" id="RZC47246.1"/>
    </source>
</evidence>
<dbReference type="Proteomes" id="UP000316621">
    <property type="component" value="Chromosome 1"/>
</dbReference>
<dbReference type="EMBL" id="CM010715">
    <property type="protein sequence ID" value="RZC47246.1"/>
    <property type="molecule type" value="Genomic_DNA"/>
</dbReference>
<organism evidence="7 8">
    <name type="scientific">Papaver somniferum</name>
    <name type="common">Opium poppy</name>
    <dbReference type="NCBI Taxonomy" id="3469"/>
    <lineage>
        <taxon>Eukaryota</taxon>
        <taxon>Viridiplantae</taxon>
        <taxon>Streptophyta</taxon>
        <taxon>Embryophyta</taxon>
        <taxon>Tracheophyta</taxon>
        <taxon>Spermatophyta</taxon>
        <taxon>Magnoliopsida</taxon>
        <taxon>Ranunculales</taxon>
        <taxon>Papaveraceae</taxon>
        <taxon>Papaveroideae</taxon>
        <taxon>Papaver</taxon>
    </lineage>
</organism>
<dbReference type="InterPro" id="IPR002347">
    <property type="entry name" value="SDR_fam"/>
</dbReference>
<comment type="catalytic activity">
    <reaction evidence="5">
        <text>a (2E,4Z)-dienoyl-CoA + NADPH + H(+) = a 4,5-saturated-(3E)-enoyl-CoA + NADP(+)</text>
        <dbReference type="Rhea" id="RHEA:61892"/>
        <dbReference type="ChEBI" id="CHEBI:15378"/>
        <dbReference type="ChEBI" id="CHEBI:57783"/>
        <dbReference type="ChEBI" id="CHEBI:58349"/>
        <dbReference type="ChEBI" id="CHEBI:85099"/>
        <dbReference type="ChEBI" id="CHEBI:85493"/>
        <dbReference type="EC" id="1.3.1.124"/>
    </reaction>
</comment>
<name>A0A4Y7IGQ2_PAPSO</name>
<keyword evidence="8" id="KW-1185">Reference proteome</keyword>
<dbReference type="GO" id="GO:0008670">
    <property type="term" value="F:2,4-dienoyl-CoA reductase (NADPH) activity"/>
    <property type="evidence" value="ECO:0007669"/>
    <property type="project" value="InterPro"/>
</dbReference>
<feature type="region of interest" description="Disordered" evidence="6">
    <location>
        <begin position="279"/>
        <end position="301"/>
    </location>
</feature>
<evidence type="ECO:0000256" key="4">
    <source>
        <dbReference type="ARBA" id="ARBA00048009"/>
    </source>
</evidence>
<dbReference type="Gene3D" id="3.40.50.720">
    <property type="entry name" value="NAD(P)-binding Rossmann-like Domain"/>
    <property type="match status" value="1"/>
</dbReference>
<reference evidence="7 8" key="1">
    <citation type="journal article" date="2018" name="Science">
        <title>The opium poppy genome and morphinan production.</title>
        <authorList>
            <person name="Guo L."/>
            <person name="Winzer T."/>
            <person name="Yang X."/>
            <person name="Li Y."/>
            <person name="Ning Z."/>
            <person name="He Z."/>
            <person name="Teodor R."/>
            <person name="Lu Y."/>
            <person name="Bowser T.A."/>
            <person name="Graham I.A."/>
            <person name="Ye K."/>
        </authorList>
    </citation>
    <scope>NUCLEOTIDE SEQUENCE [LARGE SCALE GENOMIC DNA]</scope>
    <source>
        <strain evidence="8">cv. HN1</strain>
        <tissue evidence="7">Leaves</tissue>
    </source>
</reference>
<dbReference type="PANTHER" id="PTHR43296">
    <property type="entry name" value="PEROXISOMAL 2,4-DIENOYL-COA REDUCTASE"/>
    <property type="match status" value="1"/>
</dbReference>
<dbReference type="InterPro" id="IPR045017">
    <property type="entry name" value="DECR2-like"/>
</dbReference>
<dbReference type="PANTHER" id="PTHR43296:SF2">
    <property type="entry name" value="PEROXISOMAL 2,4-DIENOYL-COA REDUCTASE [(3E)-ENOYL-COA-PRODUCING]"/>
    <property type="match status" value="1"/>
</dbReference>
<protein>
    <recommendedName>
        <fullName evidence="3">2,4-dienoyl-CoA reductase [(3E)-enoyl-CoA-producing]</fullName>
        <ecNumber evidence="3">1.3.1.124</ecNumber>
    </recommendedName>
</protein>
<dbReference type="Gramene" id="RZC47246">
    <property type="protein sequence ID" value="RZC47246"/>
    <property type="gene ID" value="C5167_040194"/>
</dbReference>
<evidence type="ECO:0000256" key="5">
    <source>
        <dbReference type="ARBA" id="ARBA00048340"/>
    </source>
</evidence>
<accession>A0A4Y7IGQ2</accession>
<keyword evidence="1" id="KW-0521">NADP</keyword>
<proteinExistence type="predicted"/>
<dbReference type="Pfam" id="PF13561">
    <property type="entry name" value="adh_short_C2"/>
    <property type="match status" value="1"/>
</dbReference>
<dbReference type="STRING" id="3469.A0A4Y7IGQ2"/>
<dbReference type="EC" id="1.3.1.124" evidence="3"/>
<comment type="catalytic activity">
    <reaction evidence="4">
        <text>a (2E,4E)-dienoyl-CoA + NADPH + H(+) = a 4,5-saturated-(3E)-enoyl-CoA + NADP(+)</text>
        <dbReference type="Rhea" id="RHEA:45912"/>
        <dbReference type="ChEBI" id="CHEBI:15378"/>
        <dbReference type="ChEBI" id="CHEBI:57783"/>
        <dbReference type="ChEBI" id="CHEBI:58349"/>
        <dbReference type="ChEBI" id="CHEBI:85101"/>
        <dbReference type="ChEBI" id="CHEBI:85493"/>
        <dbReference type="EC" id="1.3.1.124"/>
    </reaction>
</comment>
<evidence type="ECO:0000313" key="8">
    <source>
        <dbReference type="Proteomes" id="UP000316621"/>
    </source>
</evidence>
<dbReference type="CDD" id="cd05369">
    <property type="entry name" value="TER_DECR_SDR_a"/>
    <property type="match status" value="1"/>
</dbReference>
<dbReference type="PRINTS" id="PR00081">
    <property type="entry name" value="GDHRDH"/>
</dbReference>
<evidence type="ECO:0000256" key="6">
    <source>
        <dbReference type="SAM" id="MobiDB-lite"/>
    </source>
</evidence>
<gene>
    <name evidence="7" type="ORF">C5167_040194</name>
</gene>